<keyword evidence="1 3" id="KW-0436">Ligase</keyword>
<dbReference type="Gene3D" id="3.40.50.12780">
    <property type="entry name" value="N-terminal domain of ligase-like"/>
    <property type="match status" value="1"/>
</dbReference>
<keyword evidence="4" id="KW-1185">Reference proteome</keyword>
<feature type="domain" description="AMP-dependent synthetase/ligase" evidence="2">
    <location>
        <begin position="133"/>
        <end position="309"/>
    </location>
</feature>
<evidence type="ECO:0000259" key="2">
    <source>
        <dbReference type="Pfam" id="PF00501"/>
    </source>
</evidence>
<dbReference type="InterPro" id="IPR000873">
    <property type="entry name" value="AMP-dep_synth/lig_dom"/>
</dbReference>
<dbReference type="OrthoDB" id="9787658at2"/>
<dbReference type="Proteomes" id="UP000199603">
    <property type="component" value="Unassembled WGS sequence"/>
</dbReference>
<dbReference type="RefSeq" id="WP_091244815.1">
    <property type="nucleotide sequence ID" value="NZ_FNAG01000013.1"/>
</dbReference>
<dbReference type="Gene3D" id="3.30.300.30">
    <property type="match status" value="1"/>
</dbReference>
<evidence type="ECO:0000313" key="3">
    <source>
        <dbReference type="EMBL" id="SDE00111.1"/>
    </source>
</evidence>
<reference evidence="3 4" key="1">
    <citation type="submission" date="2016-10" db="EMBL/GenBank/DDBJ databases">
        <authorList>
            <person name="de Groot N.N."/>
        </authorList>
    </citation>
    <scope>NUCLEOTIDE SEQUENCE [LARGE SCALE GENOMIC DNA]</scope>
    <source>
        <strain evidence="3 4">DSM 16957</strain>
    </source>
</reference>
<dbReference type="Pfam" id="PF00501">
    <property type="entry name" value="AMP-binding"/>
    <property type="match status" value="1"/>
</dbReference>
<dbReference type="InterPro" id="IPR042099">
    <property type="entry name" value="ANL_N_sf"/>
</dbReference>
<dbReference type="PANTHER" id="PTHR43767:SF8">
    <property type="entry name" value="LONG-CHAIN-FATTY-ACID--COA LIGASE"/>
    <property type="match status" value="1"/>
</dbReference>
<dbReference type="GO" id="GO:0016874">
    <property type="term" value="F:ligase activity"/>
    <property type="evidence" value="ECO:0007669"/>
    <property type="project" value="UniProtKB-KW"/>
</dbReference>
<dbReference type="AlphaFoldDB" id="A0A1G6ZC53"/>
<gene>
    <name evidence="3" type="ORF">SAMN04488509_11343</name>
</gene>
<dbReference type="EMBL" id="FNAG01000013">
    <property type="protein sequence ID" value="SDE00111.1"/>
    <property type="molecule type" value="Genomic_DNA"/>
</dbReference>
<dbReference type="InterPro" id="IPR045851">
    <property type="entry name" value="AMP-bd_C_sf"/>
</dbReference>
<name>A0A1G6ZC53_9GAMM</name>
<evidence type="ECO:0000256" key="1">
    <source>
        <dbReference type="ARBA" id="ARBA00022598"/>
    </source>
</evidence>
<dbReference type="PANTHER" id="PTHR43767">
    <property type="entry name" value="LONG-CHAIN-FATTY-ACID--COA LIGASE"/>
    <property type="match status" value="1"/>
</dbReference>
<dbReference type="InterPro" id="IPR050237">
    <property type="entry name" value="ATP-dep_AMP-bd_enzyme"/>
</dbReference>
<accession>A0A1G6ZC53</accession>
<proteinExistence type="predicted"/>
<sequence length="454" mass="48202">MSAVPSDPSLANALLPLACGPLDRRFAVGDAAPVSLERFLRQARALAEGLPAGSHCLNLCEDRYRFILTLTAALLRGQPTLLPPSRAPSVILEMLERYPEAHCIGDDGLNGCALERRPPRYTDLPAQLHEWPGPIELPQLPAESLAVIGFTSGSSGPPKAQPKRWGSFGRSTALNAALLRQVAGAEAQILATVPAQHMYGMETSVLLPLLGGFPIHPARPFFPADIVRALNELETPRVLVTTPVHLRALIESGLSLPPIAAIVSATAPLPVDLAAAAEAASGGRVLEFYGSTETCVIAHRQTAREDAWTTYADVDIQPRPDGAQISADWLAAPVLLQDLIELLPQGRFRLAGRAADLLEIAGKRASLGELTRRLLAIPGVHDGVVFLPDSAGPVQRVAALVVAPDLDEAAVLAALRDVVDPVYLPRPLKRVAALPRNATGKLPRAALLEALRGP</sequence>
<evidence type="ECO:0000313" key="4">
    <source>
        <dbReference type="Proteomes" id="UP000199603"/>
    </source>
</evidence>
<protein>
    <submittedName>
        <fullName evidence="3">Acyl-coenzyme A synthetase/AMP-(Fatty) acid ligase</fullName>
    </submittedName>
</protein>
<dbReference type="PROSITE" id="PS00455">
    <property type="entry name" value="AMP_BINDING"/>
    <property type="match status" value="1"/>
</dbReference>
<organism evidence="3 4">
    <name type="scientific">Aquimonas voraii</name>
    <dbReference type="NCBI Taxonomy" id="265719"/>
    <lineage>
        <taxon>Bacteria</taxon>
        <taxon>Pseudomonadati</taxon>
        <taxon>Pseudomonadota</taxon>
        <taxon>Gammaproteobacteria</taxon>
        <taxon>Lysobacterales</taxon>
        <taxon>Lysobacteraceae</taxon>
        <taxon>Aquimonas</taxon>
    </lineage>
</organism>
<dbReference type="STRING" id="265719.SAMN04488509_11343"/>
<dbReference type="SUPFAM" id="SSF56801">
    <property type="entry name" value="Acetyl-CoA synthetase-like"/>
    <property type="match status" value="1"/>
</dbReference>
<dbReference type="InterPro" id="IPR020845">
    <property type="entry name" value="AMP-binding_CS"/>
</dbReference>